<sequence>MRTSDFDYHLPSRLIAQTPIEPRDSSRLMVMRRGTGALEHRQFTDLLDYLRPGDVMVFNQSRVIPARLYGRRADTGSDVEFLLLRRFADGTWQAMSRPGRRLRRGVVVKIKEQESPQAPFTEWGLNDHAEENGEQEKPPPLDSNRDKGGIEGEFLVEVVAAHENGLKTVRLSSEEDIARFGHTPLPPYIKERLGDSERYQTVYSQQPGSVAAPTAGLHFTDVLLRQIRDLGVETAFVTLHVGLDTFKPVDEEDPTEHKVHTEHYQMDSQAAETLNRAKAEGRRIIAVGTTSVRVLEQAAQDLERSDQSTLSETEAEASIFILPGHSFRLVDATITNFHLPRSSLLMLVSAFVGSGVSAISGIEGVMGAYQVAIEKGYRFYSFGDAMLIV</sequence>
<evidence type="ECO:0000256" key="2">
    <source>
        <dbReference type="ARBA" id="ARBA00022679"/>
    </source>
</evidence>
<dbReference type="NCBIfam" id="TIGR00113">
    <property type="entry name" value="queA"/>
    <property type="match status" value="1"/>
</dbReference>
<dbReference type="InterPro" id="IPR042119">
    <property type="entry name" value="QueA_dom2"/>
</dbReference>
<organism evidence="5">
    <name type="scientific">marine metagenome</name>
    <dbReference type="NCBI Taxonomy" id="408172"/>
    <lineage>
        <taxon>unclassified sequences</taxon>
        <taxon>metagenomes</taxon>
        <taxon>ecological metagenomes</taxon>
    </lineage>
</organism>
<evidence type="ECO:0000256" key="1">
    <source>
        <dbReference type="ARBA" id="ARBA00022490"/>
    </source>
</evidence>
<evidence type="ECO:0000256" key="4">
    <source>
        <dbReference type="ARBA" id="ARBA00022785"/>
    </source>
</evidence>
<dbReference type="AlphaFoldDB" id="A0A381PKM5"/>
<keyword evidence="2" id="KW-0808">Transferase</keyword>
<dbReference type="GO" id="GO:0051075">
    <property type="term" value="F:S-adenosylmethionine:tRNA ribosyltransferase-isomerase activity"/>
    <property type="evidence" value="ECO:0007669"/>
    <property type="project" value="TreeGrafter"/>
</dbReference>
<evidence type="ECO:0008006" key="6">
    <source>
        <dbReference type="Google" id="ProtNLM"/>
    </source>
</evidence>
<dbReference type="HAMAP" id="MF_00113">
    <property type="entry name" value="QueA"/>
    <property type="match status" value="1"/>
</dbReference>
<keyword evidence="4" id="KW-0671">Queuosine biosynthesis</keyword>
<keyword evidence="1" id="KW-0963">Cytoplasm</keyword>
<dbReference type="NCBIfam" id="NF001140">
    <property type="entry name" value="PRK00147.1"/>
    <property type="match status" value="1"/>
</dbReference>
<dbReference type="EMBL" id="UINC01000973">
    <property type="protein sequence ID" value="SUZ65993.1"/>
    <property type="molecule type" value="Genomic_DNA"/>
</dbReference>
<protein>
    <recommendedName>
        <fullName evidence="6">S-adenosylmethionine:tRNA ribosyltransferase-isomerase</fullName>
    </recommendedName>
</protein>
<dbReference type="Pfam" id="PF02547">
    <property type="entry name" value="Queuosine_synth"/>
    <property type="match status" value="1"/>
</dbReference>
<dbReference type="InterPro" id="IPR042118">
    <property type="entry name" value="QueA_dom1"/>
</dbReference>
<proteinExistence type="inferred from homology"/>
<dbReference type="InterPro" id="IPR036100">
    <property type="entry name" value="QueA_sf"/>
</dbReference>
<dbReference type="SUPFAM" id="SSF111337">
    <property type="entry name" value="QueA-like"/>
    <property type="match status" value="1"/>
</dbReference>
<keyword evidence="3" id="KW-0949">S-adenosyl-L-methionine</keyword>
<gene>
    <name evidence="5" type="ORF">METZ01_LOCUS18847</name>
</gene>
<accession>A0A381PKM5</accession>
<dbReference type="Gene3D" id="2.40.10.240">
    <property type="entry name" value="QueA-like"/>
    <property type="match status" value="1"/>
</dbReference>
<dbReference type="GO" id="GO:0008616">
    <property type="term" value="P:tRNA queuosine(34) biosynthetic process"/>
    <property type="evidence" value="ECO:0007669"/>
    <property type="project" value="UniProtKB-KW"/>
</dbReference>
<dbReference type="InterPro" id="IPR003699">
    <property type="entry name" value="QueA"/>
</dbReference>
<dbReference type="PANTHER" id="PTHR30307">
    <property type="entry name" value="S-ADENOSYLMETHIONINE:TRNA RIBOSYLTRANSFERASE-ISOMERASE"/>
    <property type="match status" value="1"/>
</dbReference>
<evidence type="ECO:0000313" key="5">
    <source>
        <dbReference type="EMBL" id="SUZ65993.1"/>
    </source>
</evidence>
<name>A0A381PKM5_9ZZZZ</name>
<dbReference type="Gene3D" id="3.40.1780.10">
    <property type="entry name" value="QueA-like"/>
    <property type="match status" value="1"/>
</dbReference>
<reference evidence="5" key="1">
    <citation type="submission" date="2018-05" db="EMBL/GenBank/DDBJ databases">
        <authorList>
            <person name="Lanie J.A."/>
            <person name="Ng W.-L."/>
            <person name="Kazmierczak K.M."/>
            <person name="Andrzejewski T.M."/>
            <person name="Davidsen T.M."/>
            <person name="Wayne K.J."/>
            <person name="Tettelin H."/>
            <person name="Glass J.I."/>
            <person name="Rusch D."/>
            <person name="Podicherti R."/>
            <person name="Tsui H.-C.T."/>
            <person name="Winkler M.E."/>
        </authorList>
    </citation>
    <scope>NUCLEOTIDE SEQUENCE</scope>
</reference>
<dbReference type="PANTHER" id="PTHR30307:SF0">
    <property type="entry name" value="S-ADENOSYLMETHIONINE:TRNA RIBOSYLTRANSFERASE-ISOMERASE"/>
    <property type="match status" value="1"/>
</dbReference>
<evidence type="ECO:0000256" key="3">
    <source>
        <dbReference type="ARBA" id="ARBA00022691"/>
    </source>
</evidence>